<dbReference type="Proteomes" id="UP001174909">
    <property type="component" value="Unassembled WGS sequence"/>
</dbReference>
<protein>
    <submittedName>
        <fullName evidence="12">Neurotrypsin</fullName>
    </submittedName>
</protein>
<dbReference type="FunFam" id="3.10.250.10:FF:000016">
    <property type="entry name" value="Scavenger receptor cysteine-rich protein type 12"/>
    <property type="match status" value="1"/>
</dbReference>
<keyword evidence="4" id="KW-0677">Repeat</keyword>
<evidence type="ECO:0000256" key="6">
    <source>
        <dbReference type="ARBA" id="ARBA00023136"/>
    </source>
</evidence>
<evidence type="ECO:0000256" key="10">
    <source>
        <dbReference type="SAM" id="SignalP"/>
    </source>
</evidence>
<evidence type="ECO:0000313" key="12">
    <source>
        <dbReference type="EMBL" id="CAI8010300.1"/>
    </source>
</evidence>
<keyword evidence="7 9" id="KW-1015">Disulfide bond</keyword>
<keyword evidence="6" id="KW-0472">Membrane</keyword>
<evidence type="ECO:0000256" key="9">
    <source>
        <dbReference type="PROSITE-ProRule" id="PRU00196"/>
    </source>
</evidence>
<evidence type="ECO:0000256" key="2">
    <source>
        <dbReference type="ARBA" id="ARBA00022692"/>
    </source>
</evidence>
<dbReference type="InterPro" id="IPR001190">
    <property type="entry name" value="SRCR"/>
</dbReference>
<keyword evidence="2" id="KW-0812">Transmembrane</keyword>
<keyword evidence="3 10" id="KW-0732">Signal</keyword>
<feature type="domain" description="SRCR" evidence="11">
    <location>
        <begin position="30"/>
        <end position="122"/>
    </location>
</feature>
<feature type="signal peptide" evidence="10">
    <location>
        <begin position="1"/>
        <end position="21"/>
    </location>
</feature>
<dbReference type="GO" id="GO:0016020">
    <property type="term" value="C:membrane"/>
    <property type="evidence" value="ECO:0007669"/>
    <property type="project" value="UniProtKB-SubCell"/>
</dbReference>
<dbReference type="Gene3D" id="3.10.250.10">
    <property type="entry name" value="SRCR-like domain"/>
    <property type="match status" value="2"/>
</dbReference>
<dbReference type="EMBL" id="CASHTH010001023">
    <property type="protein sequence ID" value="CAI8010300.1"/>
    <property type="molecule type" value="Genomic_DNA"/>
</dbReference>
<dbReference type="PROSITE" id="PS50287">
    <property type="entry name" value="SRCR_2"/>
    <property type="match status" value="2"/>
</dbReference>
<keyword evidence="5" id="KW-1133">Transmembrane helix</keyword>
<reference evidence="12" key="1">
    <citation type="submission" date="2023-03" db="EMBL/GenBank/DDBJ databases">
        <authorList>
            <person name="Steffen K."/>
            <person name="Cardenas P."/>
        </authorList>
    </citation>
    <scope>NUCLEOTIDE SEQUENCE</scope>
</reference>
<evidence type="ECO:0000256" key="4">
    <source>
        <dbReference type="ARBA" id="ARBA00022737"/>
    </source>
</evidence>
<evidence type="ECO:0000259" key="11">
    <source>
        <dbReference type="PROSITE" id="PS50287"/>
    </source>
</evidence>
<dbReference type="Pfam" id="PF00530">
    <property type="entry name" value="SRCR"/>
    <property type="match status" value="1"/>
</dbReference>
<feature type="domain" description="SRCR" evidence="11">
    <location>
        <begin position="131"/>
        <end position="159"/>
    </location>
</feature>
<proteinExistence type="predicted"/>
<dbReference type="SUPFAM" id="SSF56487">
    <property type="entry name" value="SRCR-like"/>
    <property type="match status" value="2"/>
</dbReference>
<evidence type="ECO:0000313" key="13">
    <source>
        <dbReference type="Proteomes" id="UP001174909"/>
    </source>
</evidence>
<dbReference type="PANTHER" id="PTHR48071">
    <property type="entry name" value="SRCR DOMAIN-CONTAINING PROTEIN"/>
    <property type="match status" value="1"/>
</dbReference>
<evidence type="ECO:0000256" key="8">
    <source>
        <dbReference type="ARBA" id="ARBA00023180"/>
    </source>
</evidence>
<dbReference type="SMART" id="SM00202">
    <property type="entry name" value="SR"/>
    <property type="match status" value="1"/>
</dbReference>
<organism evidence="12 13">
    <name type="scientific">Geodia barretti</name>
    <name type="common">Barrett's horny sponge</name>
    <dbReference type="NCBI Taxonomy" id="519541"/>
    <lineage>
        <taxon>Eukaryota</taxon>
        <taxon>Metazoa</taxon>
        <taxon>Porifera</taxon>
        <taxon>Demospongiae</taxon>
        <taxon>Heteroscleromorpha</taxon>
        <taxon>Tetractinellida</taxon>
        <taxon>Astrophorina</taxon>
        <taxon>Geodiidae</taxon>
        <taxon>Geodia</taxon>
    </lineage>
</organism>
<feature type="disulfide bond" evidence="9">
    <location>
        <begin position="95"/>
        <end position="105"/>
    </location>
</feature>
<keyword evidence="8" id="KW-0325">Glycoprotein</keyword>
<evidence type="ECO:0000256" key="1">
    <source>
        <dbReference type="ARBA" id="ARBA00004167"/>
    </source>
</evidence>
<dbReference type="InterPro" id="IPR036772">
    <property type="entry name" value="SRCR-like_dom_sf"/>
</dbReference>
<evidence type="ECO:0000256" key="7">
    <source>
        <dbReference type="ARBA" id="ARBA00023157"/>
    </source>
</evidence>
<dbReference type="PRINTS" id="PR00258">
    <property type="entry name" value="SPERACTRCPTR"/>
</dbReference>
<evidence type="ECO:0000256" key="3">
    <source>
        <dbReference type="ARBA" id="ARBA00022729"/>
    </source>
</evidence>
<evidence type="ECO:0000256" key="5">
    <source>
        <dbReference type="ARBA" id="ARBA00022989"/>
    </source>
</evidence>
<dbReference type="PANTHER" id="PTHR48071:SF18">
    <property type="entry name" value="DELETED IN MALIGNANT BRAIN TUMORS 1 PROTEIN-RELATED"/>
    <property type="match status" value="1"/>
</dbReference>
<comment type="subcellular location">
    <subcellularLocation>
        <location evidence="1">Membrane</location>
        <topology evidence="1">Single-pass membrane protein</topology>
    </subcellularLocation>
</comment>
<dbReference type="AlphaFoldDB" id="A0AA35WD75"/>
<comment type="caution">
    <text evidence="9">Lacks conserved residue(s) required for the propagation of feature annotation.</text>
</comment>
<dbReference type="PROSITE" id="PS51257">
    <property type="entry name" value="PROKAR_LIPOPROTEIN"/>
    <property type="match status" value="1"/>
</dbReference>
<gene>
    <name evidence="12" type="ORF">GBAR_LOCUS6787</name>
</gene>
<accession>A0AA35WD75</accession>
<sequence length="172" mass="18953">MPGVRVVIASVLLSIACEVAGQQCSNEGAVRLVDGMTENEGRVEICYSRRWSAVCGTGWDRIEARITCGELGFQYGAPVDHGRISDQIYRPRFSCDGHETHLQYCSYSAYCYSSEDAGVICQSSQCNETDVRLVDGRLSNANGRVEICFNGLWGSVCDDCGMPEMHKWCADN</sequence>
<comment type="caution">
    <text evidence="12">The sequence shown here is derived from an EMBL/GenBank/DDBJ whole genome shotgun (WGS) entry which is preliminary data.</text>
</comment>
<name>A0AA35WD75_GEOBA</name>
<keyword evidence="13" id="KW-1185">Reference proteome</keyword>
<feature type="chain" id="PRO_5041317837" evidence="10">
    <location>
        <begin position="22"/>
        <end position="172"/>
    </location>
</feature>